<evidence type="ECO:0000313" key="3">
    <source>
        <dbReference type="Proteomes" id="UP000053259"/>
    </source>
</evidence>
<dbReference type="PANTHER" id="PTHR13847:SF213">
    <property type="entry name" value="DEPENDENT OXIDOREDUCTASE, PUTATIVE-RELATED"/>
    <property type="match status" value="1"/>
</dbReference>
<gene>
    <name evidence="2" type="ORF">PV09_02945</name>
</gene>
<dbReference type="GO" id="GO:0005737">
    <property type="term" value="C:cytoplasm"/>
    <property type="evidence" value="ECO:0007669"/>
    <property type="project" value="TreeGrafter"/>
</dbReference>
<name>A0A0D1Z0N1_9PEZI</name>
<feature type="domain" description="FAD dependent oxidoreductase" evidence="1">
    <location>
        <begin position="50"/>
        <end position="448"/>
    </location>
</feature>
<evidence type="ECO:0000259" key="1">
    <source>
        <dbReference type="Pfam" id="PF01266"/>
    </source>
</evidence>
<dbReference type="HOGENOM" id="CLU_022730_2_1_1"/>
<dbReference type="Pfam" id="PF01266">
    <property type="entry name" value="DAO"/>
    <property type="match status" value="1"/>
</dbReference>
<dbReference type="InterPro" id="IPR036188">
    <property type="entry name" value="FAD/NAD-bd_sf"/>
</dbReference>
<dbReference type="InterPro" id="IPR006076">
    <property type="entry name" value="FAD-dep_OxRdtase"/>
</dbReference>
<dbReference type="VEuPathDB" id="FungiDB:PV09_02945"/>
<reference evidence="2 3" key="1">
    <citation type="submission" date="2015-01" db="EMBL/GenBank/DDBJ databases">
        <title>The Genome Sequence of Ochroconis gallopava CBS43764.</title>
        <authorList>
            <consortium name="The Broad Institute Genomics Platform"/>
            <person name="Cuomo C."/>
            <person name="de Hoog S."/>
            <person name="Gorbushina A."/>
            <person name="Stielow B."/>
            <person name="Teixiera M."/>
            <person name="Abouelleil A."/>
            <person name="Chapman S.B."/>
            <person name="Priest M."/>
            <person name="Young S.K."/>
            <person name="Wortman J."/>
            <person name="Nusbaum C."/>
            <person name="Birren B."/>
        </authorList>
    </citation>
    <scope>NUCLEOTIDE SEQUENCE [LARGE SCALE GENOMIC DNA]</scope>
    <source>
        <strain evidence="2 3">CBS 43764</strain>
    </source>
</reference>
<dbReference type="RefSeq" id="XP_016216381.1">
    <property type="nucleotide sequence ID" value="XM_016356075.1"/>
</dbReference>
<dbReference type="Proteomes" id="UP000053259">
    <property type="component" value="Unassembled WGS sequence"/>
</dbReference>
<dbReference type="AlphaFoldDB" id="A0A0D1Z0N1"/>
<organism evidence="2 3">
    <name type="scientific">Verruconis gallopava</name>
    <dbReference type="NCBI Taxonomy" id="253628"/>
    <lineage>
        <taxon>Eukaryota</taxon>
        <taxon>Fungi</taxon>
        <taxon>Dikarya</taxon>
        <taxon>Ascomycota</taxon>
        <taxon>Pezizomycotina</taxon>
        <taxon>Dothideomycetes</taxon>
        <taxon>Pleosporomycetidae</taxon>
        <taxon>Venturiales</taxon>
        <taxon>Sympoventuriaceae</taxon>
        <taxon>Verruconis</taxon>
    </lineage>
</organism>
<protein>
    <recommendedName>
        <fullName evidence="1">FAD dependent oxidoreductase domain-containing protein</fullName>
    </recommendedName>
</protein>
<evidence type="ECO:0000313" key="2">
    <source>
        <dbReference type="EMBL" id="KIW06512.1"/>
    </source>
</evidence>
<dbReference type="GeneID" id="27310918"/>
<accession>A0A0D1Z0N1</accession>
<dbReference type="Gene3D" id="3.30.9.10">
    <property type="entry name" value="D-Amino Acid Oxidase, subunit A, domain 2"/>
    <property type="match status" value="1"/>
</dbReference>
<dbReference type="STRING" id="253628.A0A0D1Z0N1"/>
<proteinExistence type="predicted"/>
<dbReference type="Gene3D" id="3.50.50.60">
    <property type="entry name" value="FAD/NAD(P)-binding domain"/>
    <property type="match status" value="1"/>
</dbReference>
<dbReference type="SUPFAM" id="SSF51905">
    <property type="entry name" value="FAD/NAD(P)-binding domain"/>
    <property type="match status" value="1"/>
</dbReference>
<keyword evidence="3" id="KW-1185">Reference proteome</keyword>
<dbReference type="OrthoDB" id="429143at2759"/>
<sequence>MANVATEEAKKNAFDFDPGLPVPNPTVPMWQVPLHSLANVASETLPDTADVVVIGSGMTGCSVTKTLLEGDPMLRISVLEARGLASGASSRNGGHIISPSFGDFPKLVAGWGREMAAKIANFTLENCEKTFEMVDALNEPELKERSEIRRTEKVLVLNDESIVNEAKETLKVWNEAMPECHRDKYRFIGGKVAEEKYGLKNVAGACVGSAAAVWPYRLWSGIWELLLKRHKDRLTIETHTPVTEVQRDDASDDARFPYRVTTPRGVVRAARVVYCTNGFTPHLIPRLRGKIFPWRGTMSCQDLGPAFPNAGAARSWSFVSESRVDPELGVPNAGLYYLTQNPTSGRMFLGGENERLENIISSDDGRLNPNSAKKIGHVLPALFQNVESAPRVEKVWSGIMGFTRDGSPLVGRLPEAVTGRPEGGEWIAAGFNGFGTGYCFRCGQAVGEMMLGKTVDWLPDVFYVTKDRLEDSLVSGSFHGGLLP</sequence>
<dbReference type="PANTHER" id="PTHR13847">
    <property type="entry name" value="SARCOSINE DEHYDROGENASE-RELATED"/>
    <property type="match status" value="1"/>
</dbReference>
<dbReference type="EMBL" id="KN847535">
    <property type="protein sequence ID" value="KIW06512.1"/>
    <property type="molecule type" value="Genomic_DNA"/>
</dbReference>
<dbReference type="InParanoid" id="A0A0D1Z0N1"/>